<dbReference type="EMBL" id="JBBWWQ010000005">
    <property type="protein sequence ID" value="KAK8947285.1"/>
    <property type="molecule type" value="Genomic_DNA"/>
</dbReference>
<accession>A0AAP0BRT2</accession>
<dbReference type="AlphaFoldDB" id="A0AAP0BRT2"/>
<keyword evidence="2" id="KW-1185">Reference proteome</keyword>
<evidence type="ECO:0000313" key="1">
    <source>
        <dbReference type="EMBL" id="KAK8947285.1"/>
    </source>
</evidence>
<proteinExistence type="predicted"/>
<dbReference type="PANTHER" id="PTHR35317">
    <property type="entry name" value="OS04G0629600 PROTEIN"/>
    <property type="match status" value="1"/>
</dbReference>
<dbReference type="Proteomes" id="UP001418222">
    <property type="component" value="Unassembled WGS sequence"/>
</dbReference>
<gene>
    <name evidence="1" type="ORF">KSP39_PZI007266</name>
</gene>
<comment type="caution">
    <text evidence="1">The sequence shown here is derived from an EMBL/GenBank/DDBJ whole genome shotgun (WGS) entry which is preliminary data.</text>
</comment>
<name>A0AAP0BRT2_9ASPA</name>
<organism evidence="1 2">
    <name type="scientific">Platanthera zijinensis</name>
    <dbReference type="NCBI Taxonomy" id="2320716"/>
    <lineage>
        <taxon>Eukaryota</taxon>
        <taxon>Viridiplantae</taxon>
        <taxon>Streptophyta</taxon>
        <taxon>Embryophyta</taxon>
        <taxon>Tracheophyta</taxon>
        <taxon>Spermatophyta</taxon>
        <taxon>Magnoliopsida</taxon>
        <taxon>Liliopsida</taxon>
        <taxon>Asparagales</taxon>
        <taxon>Orchidaceae</taxon>
        <taxon>Orchidoideae</taxon>
        <taxon>Orchideae</taxon>
        <taxon>Orchidinae</taxon>
        <taxon>Platanthera</taxon>
    </lineage>
</organism>
<dbReference type="PANTHER" id="PTHR35317:SF35">
    <property type="entry name" value="DUF4219 DOMAIN-CONTAINING PROTEIN"/>
    <property type="match status" value="1"/>
</dbReference>
<evidence type="ECO:0000313" key="2">
    <source>
        <dbReference type="Proteomes" id="UP001418222"/>
    </source>
</evidence>
<protein>
    <submittedName>
        <fullName evidence="1">Uncharacterized protein</fullName>
    </submittedName>
</protein>
<dbReference type="Pfam" id="PF14223">
    <property type="entry name" value="Retrotran_gag_2"/>
    <property type="match status" value="1"/>
</dbReference>
<reference evidence="1 2" key="1">
    <citation type="journal article" date="2022" name="Nat. Plants">
        <title>Genomes of leafy and leafless Platanthera orchids illuminate the evolution of mycoheterotrophy.</title>
        <authorList>
            <person name="Li M.H."/>
            <person name="Liu K.W."/>
            <person name="Li Z."/>
            <person name="Lu H.C."/>
            <person name="Ye Q.L."/>
            <person name="Zhang D."/>
            <person name="Wang J.Y."/>
            <person name="Li Y.F."/>
            <person name="Zhong Z.M."/>
            <person name="Liu X."/>
            <person name="Yu X."/>
            <person name="Liu D.K."/>
            <person name="Tu X.D."/>
            <person name="Liu B."/>
            <person name="Hao Y."/>
            <person name="Liao X.Y."/>
            <person name="Jiang Y.T."/>
            <person name="Sun W.H."/>
            <person name="Chen J."/>
            <person name="Chen Y.Q."/>
            <person name="Ai Y."/>
            <person name="Zhai J.W."/>
            <person name="Wu S.S."/>
            <person name="Zhou Z."/>
            <person name="Hsiao Y.Y."/>
            <person name="Wu W.L."/>
            <person name="Chen Y.Y."/>
            <person name="Lin Y.F."/>
            <person name="Hsu J.L."/>
            <person name="Li C.Y."/>
            <person name="Wang Z.W."/>
            <person name="Zhao X."/>
            <person name="Zhong W.Y."/>
            <person name="Ma X.K."/>
            <person name="Ma L."/>
            <person name="Huang J."/>
            <person name="Chen G.Z."/>
            <person name="Huang M.Z."/>
            <person name="Huang L."/>
            <person name="Peng D.H."/>
            <person name="Luo Y.B."/>
            <person name="Zou S.Q."/>
            <person name="Chen S.P."/>
            <person name="Lan S."/>
            <person name="Tsai W.C."/>
            <person name="Van de Peer Y."/>
            <person name="Liu Z.J."/>
        </authorList>
    </citation>
    <scope>NUCLEOTIDE SEQUENCE [LARGE SCALE GENOMIC DNA]</scope>
    <source>
        <strain evidence="1">Lor287</strain>
    </source>
</reference>
<sequence length="212" mass="23019">MNLIITRGSNGDWGTYFYFGGPRKAPIVIRTYRPPTPPAATTAITSTNLSAVPPPDYNDVYKKAKITDSKAMNILANTMSDETFQNVADCTSAKAIRDSLNHIIAGSADERKDRRSNLTSQNENFKKTEAESVDAMYTRLSSIINELRTLDKEITLTEGVNQTLTIASDPSCRDVTVQTVRSEGERRISQIAGGELAGACFGGGLLSLLPLP</sequence>